<dbReference type="AlphaFoldDB" id="A0A4R6YPK0"/>
<accession>A0A4R6YPK0</accession>
<proteinExistence type="predicted"/>
<reference evidence="2 3" key="1">
    <citation type="submission" date="2019-03" db="EMBL/GenBank/DDBJ databases">
        <title>Genomic Encyclopedia of Type Strains, Phase IV (KMG-IV): sequencing the most valuable type-strain genomes for metagenomic binning, comparative biology and taxonomic classification.</title>
        <authorList>
            <person name="Goeker M."/>
        </authorList>
    </citation>
    <scope>NUCLEOTIDE SEQUENCE [LARGE SCALE GENOMIC DNA]</scope>
    <source>
        <strain evidence="2 3">DSM 21667</strain>
    </source>
</reference>
<dbReference type="EMBL" id="SNZH01000015">
    <property type="protein sequence ID" value="TDR39655.1"/>
    <property type="molecule type" value="Genomic_DNA"/>
</dbReference>
<dbReference type="OrthoDB" id="9946345at2"/>
<dbReference type="Proteomes" id="UP000295293">
    <property type="component" value="Unassembled WGS sequence"/>
</dbReference>
<evidence type="ECO:0000256" key="1">
    <source>
        <dbReference type="SAM" id="MobiDB-lite"/>
    </source>
</evidence>
<protein>
    <submittedName>
        <fullName evidence="2">Uncharacterized protein</fullName>
    </submittedName>
</protein>
<dbReference type="RefSeq" id="WP_133820654.1">
    <property type="nucleotide sequence ID" value="NZ_SNZH01000015.1"/>
</dbReference>
<feature type="compositionally biased region" description="Pro residues" evidence="1">
    <location>
        <begin position="134"/>
        <end position="150"/>
    </location>
</feature>
<organism evidence="2 3">
    <name type="scientific">Tahibacter aquaticus</name>
    <dbReference type="NCBI Taxonomy" id="520092"/>
    <lineage>
        <taxon>Bacteria</taxon>
        <taxon>Pseudomonadati</taxon>
        <taxon>Pseudomonadota</taxon>
        <taxon>Gammaproteobacteria</taxon>
        <taxon>Lysobacterales</taxon>
        <taxon>Rhodanobacteraceae</taxon>
        <taxon>Tahibacter</taxon>
    </lineage>
</organism>
<comment type="caution">
    <text evidence="2">The sequence shown here is derived from an EMBL/GenBank/DDBJ whole genome shotgun (WGS) entry which is preliminary data.</text>
</comment>
<evidence type="ECO:0000313" key="3">
    <source>
        <dbReference type="Proteomes" id="UP000295293"/>
    </source>
</evidence>
<feature type="region of interest" description="Disordered" evidence="1">
    <location>
        <begin position="124"/>
        <end position="150"/>
    </location>
</feature>
<sequence length="150" mass="16781">MKAPLPFGTRLSDERYQRSVAALYNGLPEPPSPEQETAVRRKSLNLAIDHRLGVDFPASRRDALWEVQQRIARNHLRVACGLVFTGLVRLLTPTNWLTRKGLGAAGGYVHRQFARVLSPDELAHFLGDDDEPSNEPPSSPARLPPSRPRR</sequence>
<evidence type="ECO:0000313" key="2">
    <source>
        <dbReference type="EMBL" id="TDR39655.1"/>
    </source>
</evidence>
<gene>
    <name evidence="2" type="ORF">DFR29_11543</name>
</gene>
<name>A0A4R6YPK0_9GAMM</name>
<keyword evidence="3" id="KW-1185">Reference proteome</keyword>